<dbReference type="Gene3D" id="3.80.10.10">
    <property type="entry name" value="Ribonuclease Inhibitor"/>
    <property type="match status" value="1"/>
</dbReference>
<dbReference type="InterPro" id="IPR001611">
    <property type="entry name" value="Leu-rich_rpt"/>
</dbReference>
<dbReference type="InterPro" id="IPR006553">
    <property type="entry name" value="Leu-rich_rpt_Cys-con_subtyp"/>
</dbReference>
<gene>
    <name evidence="1" type="ORF">P3X46_011995</name>
</gene>
<proteinExistence type="predicted"/>
<dbReference type="InterPro" id="IPR036047">
    <property type="entry name" value="F-box-like_dom_sf"/>
</dbReference>
<name>A0ABQ9MAP5_HEVBR</name>
<accession>A0ABQ9MAP5</accession>
<dbReference type="Pfam" id="PF13516">
    <property type="entry name" value="LRR_6"/>
    <property type="match status" value="2"/>
</dbReference>
<dbReference type="Proteomes" id="UP001174677">
    <property type="component" value="Chromosome 7"/>
</dbReference>
<sequence>MEDHSNDVLTSVMHLPDDCLIIIFQWLGSCSDCESFGLTCHRWYNIQNVSCHSLRFPSCFARLYYLHSDSYCLHRLLTRFQHLHHLSLSGCTRLPNSSLTPLQFYRSKLHSLHLDCCSGITDSGLSLVATGSSSLMVINLSKCNMTDVGLETLANGCSALKQISLSYCPLVSDSGLRALSQACHHLQTVKISCCRKINGIGLTGCSPTLAYLDADFCNLKPNGIVGIVSGGGLEYLNVSHISHCIPEDGLAVIGSGFATRLRILYLWNCKTVGDKSIMAIAKGCPLLQEWNLGSCDAVKISGWKSIGSNCNKLEKLHVDRCQNLCDDGLQALREGCKRLSVLYISKHCRQFSSTALEEFKLYRNNVDIREQKLTIQM</sequence>
<dbReference type="PANTHER" id="PTHR13318">
    <property type="entry name" value="PARTNER OF PAIRED, ISOFORM B-RELATED"/>
    <property type="match status" value="1"/>
</dbReference>
<evidence type="ECO:0000313" key="2">
    <source>
        <dbReference type="Proteomes" id="UP001174677"/>
    </source>
</evidence>
<comment type="caution">
    <text evidence="1">The sequence shown here is derived from an EMBL/GenBank/DDBJ whole genome shotgun (WGS) entry which is preliminary data.</text>
</comment>
<evidence type="ECO:0008006" key="3">
    <source>
        <dbReference type="Google" id="ProtNLM"/>
    </source>
</evidence>
<dbReference type="InterPro" id="IPR032675">
    <property type="entry name" value="LRR_dom_sf"/>
</dbReference>
<dbReference type="SMART" id="SM00367">
    <property type="entry name" value="LRR_CC"/>
    <property type="match status" value="9"/>
</dbReference>
<keyword evidence="2" id="KW-1185">Reference proteome</keyword>
<reference evidence="1" key="1">
    <citation type="journal article" date="2023" name="Plant Biotechnol. J.">
        <title>Chromosome-level wild Hevea brasiliensis genome provides new tools for genomic-assisted breeding and valuable loci to elevate rubber yield.</title>
        <authorList>
            <person name="Cheng H."/>
            <person name="Song X."/>
            <person name="Hu Y."/>
            <person name="Wu T."/>
            <person name="Yang Q."/>
            <person name="An Z."/>
            <person name="Feng S."/>
            <person name="Deng Z."/>
            <person name="Wu W."/>
            <person name="Zeng X."/>
            <person name="Tu M."/>
            <person name="Wang X."/>
            <person name="Huang H."/>
        </authorList>
    </citation>
    <scope>NUCLEOTIDE SEQUENCE</scope>
    <source>
        <strain evidence="1">MT/VB/25A 57/8</strain>
    </source>
</reference>
<dbReference type="EMBL" id="JARPOI010000007">
    <property type="protein sequence ID" value="KAJ9176713.1"/>
    <property type="molecule type" value="Genomic_DNA"/>
</dbReference>
<organism evidence="1 2">
    <name type="scientific">Hevea brasiliensis</name>
    <name type="common">Para rubber tree</name>
    <name type="synonym">Siphonia brasiliensis</name>
    <dbReference type="NCBI Taxonomy" id="3981"/>
    <lineage>
        <taxon>Eukaryota</taxon>
        <taxon>Viridiplantae</taxon>
        <taxon>Streptophyta</taxon>
        <taxon>Embryophyta</taxon>
        <taxon>Tracheophyta</taxon>
        <taxon>Spermatophyta</taxon>
        <taxon>Magnoliopsida</taxon>
        <taxon>eudicotyledons</taxon>
        <taxon>Gunneridae</taxon>
        <taxon>Pentapetalae</taxon>
        <taxon>rosids</taxon>
        <taxon>fabids</taxon>
        <taxon>Malpighiales</taxon>
        <taxon>Euphorbiaceae</taxon>
        <taxon>Crotonoideae</taxon>
        <taxon>Micrandreae</taxon>
        <taxon>Hevea</taxon>
    </lineage>
</organism>
<dbReference type="SUPFAM" id="SSF81383">
    <property type="entry name" value="F-box domain"/>
    <property type="match status" value="1"/>
</dbReference>
<protein>
    <recommendedName>
        <fullName evidence="3">COI1 F-box domain-containing protein</fullName>
    </recommendedName>
</protein>
<dbReference type="Gene3D" id="1.20.1280.50">
    <property type="match status" value="1"/>
</dbReference>
<evidence type="ECO:0000313" key="1">
    <source>
        <dbReference type="EMBL" id="KAJ9176713.1"/>
    </source>
</evidence>
<dbReference type="SUPFAM" id="SSF52047">
    <property type="entry name" value="RNI-like"/>
    <property type="match status" value="1"/>
</dbReference>